<dbReference type="EMBL" id="CAJNJQ010001752">
    <property type="protein sequence ID" value="CAE7148191.1"/>
    <property type="molecule type" value="Genomic_DNA"/>
</dbReference>
<keyword evidence="3" id="KW-0136">Cellulose degradation</keyword>
<evidence type="ECO:0000256" key="5">
    <source>
        <dbReference type="SAM" id="SignalP"/>
    </source>
</evidence>
<feature type="domain" description="NB-ARC" evidence="6">
    <location>
        <begin position="370"/>
        <end position="521"/>
    </location>
</feature>
<feature type="domain" description="Auxiliary Activity family 9 catalytic" evidence="7">
    <location>
        <begin position="34"/>
        <end position="101"/>
    </location>
</feature>
<evidence type="ECO:0000256" key="1">
    <source>
        <dbReference type="ARBA" id="ARBA00022801"/>
    </source>
</evidence>
<dbReference type="Gene3D" id="3.40.1090.10">
    <property type="entry name" value="Cytosolic phospholipase A2 catalytic domain"/>
    <property type="match status" value="1"/>
</dbReference>
<dbReference type="Proteomes" id="UP000663827">
    <property type="component" value="Unassembled WGS sequence"/>
</dbReference>
<accession>A0A8H3I0W4</accession>
<dbReference type="GO" id="GO:0005576">
    <property type="term" value="C:extracellular region"/>
    <property type="evidence" value="ECO:0007669"/>
    <property type="project" value="UniProtKB-SubCell"/>
</dbReference>
<keyword evidence="3" id="KW-0624">Polysaccharide degradation</keyword>
<feature type="compositionally biased region" description="Basic and acidic residues" evidence="4">
    <location>
        <begin position="314"/>
        <end position="326"/>
    </location>
</feature>
<dbReference type="InterPro" id="IPR027417">
    <property type="entry name" value="P-loop_NTPase"/>
</dbReference>
<keyword evidence="3" id="KW-0119">Carbohydrate metabolism</keyword>
<dbReference type="PANTHER" id="PTHR24185:SF1">
    <property type="entry name" value="CALCIUM-INDEPENDENT PHOSPHOLIPASE A2-GAMMA"/>
    <property type="match status" value="1"/>
</dbReference>
<name>A0A8H3I0W4_9AGAM</name>
<keyword evidence="3" id="KW-0964">Secreted</keyword>
<dbReference type="Pfam" id="PF00931">
    <property type="entry name" value="NB-ARC"/>
    <property type="match status" value="1"/>
</dbReference>
<dbReference type="InterPro" id="IPR005103">
    <property type="entry name" value="AA9_LPMO"/>
</dbReference>
<comment type="subcellular location">
    <subcellularLocation>
        <location evidence="3">Secreted</location>
    </subcellularLocation>
</comment>
<feature type="chain" id="PRO_5034748282" description="AA9 family lytic polysaccharide monooxygenase" evidence="5">
    <location>
        <begin position="19"/>
        <end position="804"/>
    </location>
</feature>
<evidence type="ECO:0000256" key="4">
    <source>
        <dbReference type="SAM" id="MobiDB-lite"/>
    </source>
</evidence>
<dbReference type="InterPro" id="IPR016035">
    <property type="entry name" value="Acyl_Trfase/lysoPLipase"/>
</dbReference>
<keyword evidence="2" id="KW-0443">Lipid metabolism</keyword>
<dbReference type="SUPFAM" id="SSF52540">
    <property type="entry name" value="P-loop containing nucleoside triphosphate hydrolases"/>
    <property type="match status" value="1"/>
</dbReference>
<evidence type="ECO:0000313" key="8">
    <source>
        <dbReference type="EMBL" id="CAE7148191.1"/>
    </source>
</evidence>
<feature type="region of interest" description="Disordered" evidence="4">
    <location>
        <begin position="314"/>
        <end position="333"/>
    </location>
</feature>
<keyword evidence="5" id="KW-0732">Signal</keyword>
<gene>
    <name evidence="8" type="ORF">RDB_LOCUS85668</name>
</gene>
<dbReference type="GO" id="GO:0016042">
    <property type="term" value="P:lipid catabolic process"/>
    <property type="evidence" value="ECO:0007669"/>
    <property type="project" value="UniProtKB-KW"/>
</dbReference>
<dbReference type="InterPro" id="IPR002182">
    <property type="entry name" value="NB-ARC"/>
</dbReference>
<dbReference type="PANTHER" id="PTHR24185">
    <property type="entry name" value="CALCIUM-INDEPENDENT PHOSPHOLIPASE A2-GAMMA"/>
    <property type="match status" value="1"/>
</dbReference>
<comment type="catalytic activity">
    <reaction evidence="3">
        <text>[(1-&gt;4)-beta-D-glucosyl]n+m + reduced acceptor + O2 = 4-dehydro-beta-D-glucosyl-[(1-&gt;4)-beta-D-glucosyl]n-1 + [(1-&gt;4)-beta-D-glucosyl]m + acceptor + H2O.</text>
        <dbReference type="EC" id="1.14.99.56"/>
    </reaction>
</comment>
<dbReference type="GO" id="GO:0030248">
    <property type="term" value="F:cellulose binding"/>
    <property type="evidence" value="ECO:0007669"/>
    <property type="project" value="UniProtKB-UniRule"/>
</dbReference>
<keyword evidence="2" id="KW-0442">Lipid degradation</keyword>
<keyword evidence="3" id="KW-1015">Disulfide bond</keyword>
<evidence type="ECO:0000313" key="9">
    <source>
        <dbReference type="Proteomes" id="UP000663827"/>
    </source>
</evidence>
<comment type="caution">
    <text evidence="8">The sequence shown here is derived from an EMBL/GenBank/DDBJ whole genome shotgun (WGS) entry which is preliminary data.</text>
</comment>
<dbReference type="EC" id="1.14.99.56" evidence="3"/>
<dbReference type="GO" id="GO:0016020">
    <property type="term" value="C:membrane"/>
    <property type="evidence" value="ECO:0007669"/>
    <property type="project" value="TreeGrafter"/>
</dbReference>
<dbReference type="GO" id="GO:0019369">
    <property type="term" value="P:arachidonate metabolic process"/>
    <property type="evidence" value="ECO:0007669"/>
    <property type="project" value="TreeGrafter"/>
</dbReference>
<dbReference type="SUPFAM" id="SSF52151">
    <property type="entry name" value="FabD/lysophospholipase-like"/>
    <property type="match status" value="1"/>
</dbReference>
<sequence length="804" mass="89244">MRSVLALLALALLPSALGHYRFYKYIDASGSVTGEYVYVRANTNTNSPVTDVTSADLRCNVGGLASGSSTSTATVAAGATVGFQADIEEAFKEKKWSGPTMYKGSKLQEALKRMVREATGNEGEMMNGRRADDRCKTHNLNASLPVMFRSYPVTANAGPDSPIWNALYATLAHPDLFKSIDIVDSGVSQSFVGGEIGCSNPLAHVLSEVQRIYPNRQVASIISIGAGHARTMQVPNPSRLYRTQDVVVMKQMATDSERVAEEVTLRFQGTSGVYYRFNVDQGMQDMKDGSWEKLDEATQHTKAYLRRNETNQKLDEATRRSKERRGTVSTAQAAGQITVVPETVRRHISFKRCPAPTTFYTGREDENTQVITCITGGKDERRVCVVYGLGGVGKTQLVLNVIERTWDEWDYIIFVDASSGNAVEKSLKEFAEAKSIGDSYKDTINWLESCGERWLVVFDNADSASTNLRQYIPARGRGGSVLITTRLPDLAKLTVGPEAVCRLSSMSLIDSASLLVKIASSGNQCVSDEDAEAAEGLVEDFGCLALAIVHAGSFIAHSPSMTITNYRSLFPSQSRRMLEEYNQLPPIAKLDDRGDTVYTTWRMCYDQLKPESRGLLWLIAYMHYGGVSEDIFRRAAQNIQSKQYPLPLSDLELQAHHLILQRLSDFLSDGNWDTFKFAGAMSDLSSYSLVEFDRMNLTYRLHVLVHDWAKTVVHHSAELAIECTAMVLSLSIDKEDDAKSLAFKRQLGLHVTSVLTHHPEMGANHCTYFTEVYSCTSQWMQKAKLDEKVLDFFQQELGSNDIQT</sequence>
<comment type="domain">
    <text evidence="3">Has a modular structure: an endo-beta-1,4-glucanase catalytic module at the N-terminus, a linker rich in serines and threonines, and a C-terminal carbohydrate-binding module (CBM).</text>
</comment>
<evidence type="ECO:0000256" key="3">
    <source>
        <dbReference type="RuleBase" id="RU368122"/>
    </source>
</evidence>
<keyword evidence="1" id="KW-0378">Hydrolase</keyword>
<evidence type="ECO:0000256" key="2">
    <source>
        <dbReference type="ARBA" id="ARBA00022963"/>
    </source>
</evidence>
<protein>
    <recommendedName>
        <fullName evidence="3">AA9 family lytic polysaccharide monooxygenase</fullName>
        <ecNumber evidence="3">1.14.99.56</ecNumber>
    </recommendedName>
    <alternativeName>
        <fullName evidence="3">Endo-beta-1,4-glucanase</fullName>
    </alternativeName>
    <alternativeName>
        <fullName evidence="3">Glycosyl hydrolase 61 family protein</fullName>
    </alternativeName>
</protein>
<dbReference type="GO" id="GO:0043531">
    <property type="term" value="F:ADP binding"/>
    <property type="evidence" value="ECO:0007669"/>
    <property type="project" value="InterPro"/>
</dbReference>
<dbReference type="GO" id="GO:0008810">
    <property type="term" value="F:cellulase activity"/>
    <property type="evidence" value="ECO:0007669"/>
    <property type="project" value="UniProtKB-UniRule"/>
</dbReference>
<evidence type="ECO:0000259" key="7">
    <source>
        <dbReference type="Pfam" id="PF03443"/>
    </source>
</evidence>
<proteinExistence type="predicted"/>
<dbReference type="GO" id="GO:0047499">
    <property type="term" value="F:calcium-independent phospholipase A2 activity"/>
    <property type="evidence" value="ECO:0007669"/>
    <property type="project" value="TreeGrafter"/>
</dbReference>
<feature type="signal peptide" evidence="5">
    <location>
        <begin position="1"/>
        <end position="18"/>
    </location>
</feature>
<dbReference type="Gene3D" id="3.40.50.300">
    <property type="entry name" value="P-loop containing nucleotide triphosphate hydrolases"/>
    <property type="match status" value="1"/>
</dbReference>
<feature type="non-terminal residue" evidence="8">
    <location>
        <position position="1"/>
    </location>
</feature>
<dbReference type="GO" id="GO:0030245">
    <property type="term" value="P:cellulose catabolic process"/>
    <property type="evidence" value="ECO:0007669"/>
    <property type="project" value="UniProtKB-UniRule"/>
</dbReference>
<dbReference type="Pfam" id="PF03443">
    <property type="entry name" value="AA9"/>
    <property type="match status" value="1"/>
</dbReference>
<reference evidence="8" key="1">
    <citation type="submission" date="2021-01" db="EMBL/GenBank/DDBJ databases">
        <authorList>
            <person name="Kaushik A."/>
        </authorList>
    </citation>
    <scope>NUCLEOTIDE SEQUENCE</scope>
    <source>
        <strain evidence="8">AG5</strain>
    </source>
</reference>
<dbReference type="AlphaFoldDB" id="A0A8H3I0W4"/>
<evidence type="ECO:0000259" key="6">
    <source>
        <dbReference type="Pfam" id="PF00931"/>
    </source>
</evidence>
<organism evidence="8 9">
    <name type="scientific">Rhizoctonia solani</name>
    <dbReference type="NCBI Taxonomy" id="456999"/>
    <lineage>
        <taxon>Eukaryota</taxon>
        <taxon>Fungi</taxon>
        <taxon>Dikarya</taxon>
        <taxon>Basidiomycota</taxon>
        <taxon>Agaricomycotina</taxon>
        <taxon>Agaricomycetes</taxon>
        <taxon>Cantharellales</taxon>
        <taxon>Ceratobasidiaceae</taxon>
        <taxon>Rhizoctonia</taxon>
    </lineage>
</organism>
<comment type="function">
    <text evidence="3">Lytic polysaccharide monooxygenase (LMPO) that depolymerizes crystalline and amorphous polysaccharides via the oxidation of scissile alpha- or beta-(1-4)-glycosidic bonds, yielding C1 and/or C4 oxidation products. Catalysis by LPMOs requires the reduction of the active-site copper from Cu(II) to Cu(I) by a reducing agent and H(2)O(2) or O(2) as a cosubstrate.</text>
</comment>